<evidence type="ECO:0000313" key="4">
    <source>
        <dbReference type="Proteomes" id="UP001054902"/>
    </source>
</evidence>
<protein>
    <recommendedName>
        <fullName evidence="2">Thioredoxin domain-containing protein</fullName>
    </recommendedName>
</protein>
<dbReference type="Proteomes" id="UP001054902">
    <property type="component" value="Unassembled WGS sequence"/>
</dbReference>
<sequence>MSAICIGGCCIPYSAIVPLLLVALQFLAKPLYAMGLLPDVIATKLGLTKSSSSKSCEEKSCCSEKVAPRTESSVSSTLEKEIVEITSSDELDIYKSSKKLLLLKMTADWCKPCKAIQPLYESLCQEYASQDVIFATVDVDECDDIAGEYGVAMMPTFVALNQNGVVEKMSGSNEARLQDFVKRAVASH</sequence>
<evidence type="ECO:0000259" key="2">
    <source>
        <dbReference type="PROSITE" id="PS51352"/>
    </source>
</evidence>
<dbReference type="Gene3D" id="3.40.30.10">
    <property type="entry name" value="Glutaredoxin"/>
    <property type="match status" value="1"/>
</dbReference>
<proteinExistence type="predicted"/>
<feature type="domain" description="Thioredoxin" evidence="2">
    <location>
        <begin position="63"/>
        <end position="186"/>
    </location>
</feature>
<dbReference type="SUPFAM" id="SSF52833">
    <property type="entry name" value="Thioredoxin-like"/>
    <property type="match status" value="1"/>
</dbReference>
<name>A0AAD3CDY4_9STRA</name>
<gene>
    <name evidence="3" type="ORF">CTEN210_00286</name>
</gene>
<dbReference type="CDD" id="cd02947">
    <property type="entry name" value="TRX_family"/>
    <property type="match status" value="1"/>
</dbReference>
<dbReference type="InterPro" id="IPR036249">
    <property type="entry name" value="Thioredoxin-like_sf"/>
</dbReference>
<evidence type="ECO:0000313" key="3">
    <source>
        <dbReference type="EMBL" id="GFH43813.1"/>
    </source>
</evidence>
<accession>A0AAD3CDY4</accession>
<evidence type="ECO:0000256" key="1">
    <source>
        <dbReference type="ARBA" id="ARBA00023157"/>
    </source>
</evidence>
<dbReference type="Pfam" id="PF00085">
    <property type="entry name" value="Thioredoxin"/>
    <property type="match status" value="1"/>
</dbReference>
<organism evidence="3 4">
    <name type="scientific">Chaetoceros tenuissimus</name>
    <dbReference type="NCBI Taxonomy" id="426638"/>
    <lineage>
        <taxon>Eukaryota</taxon>
        <taxon>Sar</taxon>
        <taxon>Stramenopiles</taxon>
        <taxon>Ochrophyta</taxon>
        <taxon>Bacillariophyta</taxon>
        <taxon>Coscinodiscophyceae</taxon>
        <taxon>Chaetocerotophycidae</taxon>
        <taxon>Chaetocerotales</taxon>
        <taxon>Chaetocerotaceae</taxon>
        <taxon>Chaetoceros</taxon>
    </lineage>
</organism>
<dbReference type="EMBL" id="BLLK01000019">
    <property type="protein sequence ID" value="GFH43813.1"/>
    <property type="molecule type" value="Genomic_DNA"/>
</dbReference>
<keyword evidence="4" id="KW-1185">Reference proteome</keyword>
<reference evidence="3 4" key="1">
    <citation type="journal article" date="2021" name="Sci. Rep.">
        <title>The genome of the diatom Chaetoceros tenuissimus carries an ancient integrated fragment of an extant virus.</title>
        <authorList>
            <person name="Hongo Y."/>
            <person name="Kimura K."/>
            <person name="Takaki Y."/>
            <person name="Yoshida Y."/>
            <person name="Baba S."/>
            <person name="Kobayashi G."/>
            <person name="Nagasaki K."/>
            <person name="Hano T."/>
            <person name="Tomaru Y."/>
        </authorList>
    </citation>
    <scope>NUCLEOTIDE SEQUENCE [LARGE SCALE GENOMIC DNA]</scope>
    <source>
        <strain evidence="3 4">NIES-3715</strain>
    </source>
</reference>
<dbReference type="InterPro" id="IPR013766">
    <property type="entry name" value="Thioredoxin_domain"/>
</dbReference>
<dbReference type="PROSITE" id="PS51352">
    <property type="entry name" value="THIOREDOXIN_2"/>
    <property type="match status" value="1"/>
</dbReference>
<keyword evidence="1" id="KW-1015">Disulfide bond</keyword>
<dbReference type="PANTHER" id="PTHR46115">
    <property type="entry name" value="THIOREDOXIN-LIKE PROTEIN 1"/>
    <property type="match status" value="1"/>
</dbReference>
<comment type="caution">
    <text evidence="3">The sequence shown here is derived from an EMBL/GenBank/DDBJ whole genome shotgun (WGS) entry which is preliminary data.</text>
</comment>
<dbReference type="AlphaFoldDB" id="A0AAD3CDY4"/>